<comment type="function">
    <text evidence="6">Responsible for synthesis of pseudouridine from uracil.</text>
</comment>
<comment type="caution">
    <text evidence="8">The sequence shown here is derived from an EMBL/GenBank/DDBJ whole genome shotgun (WGS) entry which is preliminary data.</text>
</comment>
<keyword evidence="9" id="KW-1185">Reference proteome</keyword>
<dbReference type="EC" id="5.4.99.-" evidence="6"/>
<dbReference type="PROSITE" id="PS50889">
    <property type="entry name" value="S4"/>
    <property type="match status" value="1"/>
</dbReference>
<dbReference type="PANTHER" id="PTHR21600">
    <property type="entry name" value="MITOCHONDRIAL RNA PSEUDOURIDINE SYNTHASE"/>
    <property type="match status" value="1"/>
</dbReference>
<dbReference type="RefSeq" id="WP_131279750.1">
    <property type="nucleotide sequence ID" value="NZ_JBHSLR010000009.1"/>
</dbReference>
<organism evidence="8 9">
    <name type="scientific">Arcanobacterium bovis</name>
    <dbReference type="NCBI Taxonomy" id="2529275"/>
    <lineage>
        <taxon>Bacteria</taxon>
        <taxon>Bacillati</taxon>
        <taxon>Actinomycetota</taxon>
        <taxon>Actinomycetes</taxon>
        <taxon>Actinomycetales</taxon>
        <taxon>Actinomycetaceae</taxon>
        <taxon>Arcanobacterium</taxon>
    </lineage>
</organism>
<feature type="domain" description="RNA-binding S4" evidence="7">
    <location>
        <begin position="15"/>
        <end position="72"/>
    </location>
</feature>
<dbReference type="PANTHER" id="PTHR21600:SF44">
    <property type="entry name" value="RIBOSOMAL LARGE SUBUNIT PSEUDOURIDINE SYNTHASE D"/>
    <property type="match status" value="1"/>
</dbReference>
<gene>
    <name evidence="8" type="ORF">EZJ44_02350</name>
</gene>
<proteinExistence type="inferred from homology"/>
<sequence>MSLSTYPVFPEFSGERLDAALSRFTGISRAKCLDLILDGKVWVDGIPASKGSFKIAEGMVIEVDIPAPPSLEPVPTPVPGMNILFEDDDIIVVDKPVGVAAHASLNFEGPDVLGALLAMGVRLTTSGPPERKGIVHRLDVGTTGAMVVAKSEIAYTLLKRAFRDRTVTKIYHALVQGHPEPTVGTIEAPIGRDFRHQWKMGVRDDGKFAVTHYDTLEAMSGGTLLEVHLETGRTHQIRVHMAATRHPCVGDEMYGADPVLSAKLGLERQWLHAVTLGFDHPRTNEYVEFSSPYPADLHHALELMRQGVM</sequence>
<dbReference type="Gene3D" id="3.10.290.10">
    <property type="entry name" value="RNA-binding S4 domain"/>
    <property type="match status" value="1"/>
</dbReference>
<dbReference type="GO" id="GO:0000455">
    <property type="term" value="P:enzyme-directed rRNA pseudouridine synthesis"/>
    <property type="evidence" value="ECO:0007669"/>
    <property type="project" value="TreeGrafter"/>
</dbReference>
<evidence type="ECO:0000313" key="8">
    <source>
        <dbReference type="EMBL" id="TBW22769.1"/>
    </source>
</evidence>
<dbReference type="GO" id="GO:0120159">
    <property type="term" value="F:rRNA pseudouridine synthase activity"/>
    <property type="evidence" value="ECO:0007669"/>
    <property type="project" value="UniProtKB-ARBA"/>
</dbReference>
<evidence type="ECO:0000256" key="1">
    <source>
        <dbReference type="ARBA" id="ARBA00000073"/>
    </source>
</evidence>
<dbReference type="Pfam" id="PF01479">
    <property type="entry name" value="S4"/>
    <property type="match status" value="1"/>
</dbReference>
<keyword evidence="3 6" id="KW-0413">Isomerase</keyword>
<dbReference type="InterPro" id="IPR006145">
    <property type="entry name" value="PsdUridine_synth_RsuA/RluA"/>
</dbReference>
<dbReference type="Pfam" id="PF00849">
    <property type="entry name" value="PseudoU_synth_2"/>
    <property type="match status" value="1"/>
</dbReference>
<evidence type="ECO:0000256" key="6">
    <source>
        <dbReference type="RuleBase" id="RU362028"/>
    </source>
</evidence>
<dbReference type="PROSITE" id="PS01129">
    <property type="entry name" value="PSI_RLU"/>
    <property type="match status" value="1"/>
</dbReference>
<keyword evidence="5" id="KW-0694">RNA-binding</keyword>
<dbReference type="EMBL" id="SJDT01000002">
    <property type="protein sequence ID" value="TBW22769.1"/>
    <property type="molecule type" value="Genomic_DNA"/>
</dbReference>
<evidence type="ECO:0000313" key="9">
    <source>
        <dbReference type="Proteomes" id="UP000293036"/>
    </source>
</evidence>
<reference evidence="8 9" key="1">
    <citation type="submission" date="2019-02" db="EMBL/GenBank/DDBJ databases">
        <title>Arcanobacterium bovis sp. nov., isolated from the milk of a cow with mastitis.</title>
        <authorList>
            <person name="Sammra O."/>
            <person name="Foster G."/>
            <person name="Hassan A."/>
            <person name="Alssahen M."/>
            <person name="Laemmler C."/>
            <person name="Borowiak M."/>
            <person name="Malorny B."/>
            <person name="Abdulmawjood A."/>
        </authorList>
    </citation>
    <scope>NUCLEOTIDE SEQUENCE [LARGE SCALE GENOMIC DNA]</scope>
    <source>
        <strain evidence="8 9">C605018/01/1</strain>
    </source>
</reference>
<evidence type="ECO:0000256" key="2">
    <source>
        <dbReference type="ARBA" id="ARBA00010876"/>
    </source>
</evidence>
<dbReference type="Proteomes" id="UP000293036">
    <property type="component" value="Unassembled WGS sequence"/>
</dbReference>
<dbReference type="InterPro" id="IPR006225">
    <property type="entry name" value="PsdUridine_synth_RluC/D"/>
</dbReference>
<dbReference type="NCBIfam" id="TIGR00005">
    <property type="entry name" value="rluA_subfam"/>
    <property type="match status" value="1"/>
</dbReference>
<evidence type="ECO:0000256" key="3">
    <source>
        <dbReference type="ARBA" id="ARBA00023235"/>
    </source>
</evidence>
<dbReference type="CDD" id="cd02869">
    <property type="entry name" value="PseudoU_synth_RluA_like"/>
    <property type="match status" value="1"/>
</dbReference>
<name>A0A4V2KR70_9ACTO</name>
<dbReference type="InterPro" id="IPR050188">
    <property type="entry name" value="RluA_PseudoU_synthase"/>
</dbReference>
<dbReference type="SMART" id="SM00363">
    <property type="entry name" value="S4"/>
    <property type="match status" value="1"/>
</dbReference>
<evidence type="ECO:0000256" key="5">
    <source>
        <dbReference type="PROSITE-ProRule" id="PRU00182"/>
    </source>
</evidence>
<dbReference type="InterPro" id="IPR036986">
    <property type="entry name" value="S4_RNA-bd_sf"/>
</dbReference>
<dbReference type="CDD" id="cd00165">
    <property type="entry name" value="S4"/>
    <property type="match status" value="1"/>
</dbReference>
<evidence type="ECO:0000256" key="4">
    <source>
        <dbReference type="PIRSR" id="PIRSR606225-1"/>
    </source>
</evidence>
<evidence type="ECO:0000259" key="7">
    <source>
        <dbReference type="SMART" id="SM00363"/>
    </source>
</evidence>
<dbReference type="GO" id="GO:0003723">
    <property type="term" value="F:RNA binding"/>
    <property type="evidence" value="ECO:0007669"/>
    <property type="project" value="UniProtKB-KW"/>
</dbReference>
<dbReference type="SUPFAM" id="SSF55174">
    <property type="entry name" value="Alpha-L RNA-binding motif"/>
    <property type="match status" value="1"/>
</dbReference>
<feature type="active site" evidence="4">
    <location>
        <position position="139"/>
    </location>
</feature>
<protein>
    <recommendedName>
        <fullName evidence="6">Pseudouridine synthase</fullName>
        <ecNumber evidence="6">5.4.99.-</ecNumber>
    </recommendedName>
</protein>
<comment type="similarity">
    <text evidence="2 6">Belongs to the pseudouridine synthase RluA family.</text>
</comment>
<dbReference type="Gene3D" id="3.30.2350.10">
    <property type="entry name" value="Pseudouridine synthase"/>
    <property type="match status" value="1"/>
</dbReference>
<dbReference type="InterPro" id="IPR002942">
    <property type="entry name" value="S4_RNA-bd"/>
</dbReference>
<dbReference type="OrthoDB" id="9807829at2"/>
<dbReference type="InterPro" id="IPR006224">
    <property type="entry name" value="PsdUridine_synth_RluA-like_CS"/>
</dbReference>
<dbReference type="SUPFAM" id="SSF55120">
    <property type="entry name" value="Pseudouridine synthase"/>
    <property type="match status" value="1"/>
</dbReference>
<comment type="catalytic activity">
    <reaction evidence="1 6">
        <text>a uridine in RNA = a pseudouridine in RNA</text>
        <dbReference type="Rhea" id="RHEA:48348"/>
        <dbReference type="Rhea" id="RHEA-COMP:12068"/>
        <dbReference type="Rhea" id="RHEA-COMP:12069"/>
        <dbReference type="ChEBI" id="CHEBI:65314"/>
        <dbReference type="ChEBI" id="CHEBI:65315"/>
    </reaction>
</comment>
<accession>A0A4V2KR70</accession>
<dbReference type="InterPro" id="IPR020103">
    <property type="entry name" value="PsdUridine_synth_cat_dom_sf"/>
</dbReference>
<dbReference type="AlphaFoldDB" id="A0A4V2KR70"/>